<dbReference type="Proteomes" id="UP001153269">
    <property type="component" value="Unassembled WGS sequence"/>
</dbReference>
<dbReference type="AlphaFoldDB" id="A0A9N7V608"/>
<feature type="region of interest" description="Disordered" evidence="1">
    <location>
        <begin position="77"/>
        <end position="112"/>
    </location>
</feature>
<evidence type="ECO:0000256" key="1">
    <source>
        <dbReference type="SAM" id="MobiDB-lite"/>
    </source>
</evidence>
<organism evidence="2 3">
    <name type="scientific">Pleuronectes platessa</name>
    <name type="common">European plaice</name>
    <dbReference type="NCBI Taxonomy" id="8262"/>
    <lineage>
        <taxon>Eukaryota</taxon>
        <taxon>Metazoa</taxon>
        <taxon>Chordata</taxon>
        <taxon>Craniata</taxon>
        <taxon>Vertebrata</taxon>
        <taxon>Euteleostomi</taxon>
        <taxon>Actinopterygii</taxon>
        <taxon>Neopterygii</taxon>
        <taxon>Teleostei</taxon>
        <taxon>Neoteleostei</taxon>
        <taxon>Acanthomorphata</taxon>
        <taxon>Carangaria</taxon>
        <taxon>Pleuronectiformes</taxon>
        <taxon>Pleuronectoidei</taxon>
        <taxon>Pleuronectidae</taxon>
        <taxon>Pleuronectes</taxon>
    </lineage>
</organism>
<dbReference type="EMBL" id="CADEAL010003912">
    <property type="protein sequence ID" value="CAB1446332.1"/>
    <property type="molecule type" value="Genomic_DNA"/>
</dbReference>
<evidence type="ECO:0000313" key="3">
    <source>
        <dbReference type="Proteomes" id="UP001153269"/>
    </source>
</evidence>
<comment type="caution">
    <text evidence="2">The sequence shown here is derived from an EMBL/GenBank/DDBJ whole genome shotgun (WGS) entry which is preliminary data.</text>
</comment>
<feature type="compositionally biased region" description="Polar residues" evidence="1">
    <location>
        <begin position="96"/>
        <end position="106"/>
    </location>
</feature>
<sequence>MALHTDIDPRPPQKVTSDMPCGEFIPGVELVSNSHLLVFIASEGGSYGEWVILKWRKFKWLGASAWLRRLRPSVQSIGEHTDPDAETGPELEVSEHTSSLRRQSGMSPAEELRGINNPAALPELTRASRRLINTAVVLSCLISTVGAQIEMNENSLVFAFPLKSISLQLKGVGCLQKAVRAPVQPCGTLYCK</sequence>
<evidence type="ECO:0000313" key="2">
    <source>
        <dbReference type="EMBL" id="CAB1446332.1"/>
    </source>
</evidence>
<name>A0A9N7V608_PLEPL</name>
<accession>A0A9N7V608</accession>
<gene>
    <name evidence="2" type="ORF">PLEPLA_LOCUS34061</name>
</gene>
<proteinExistence type="predicted"/>
<protein>
    <submittedName>
        <fullName evidence="2">Uncharacterized protein</fullName>
    </submittedName>
</protein>
<keyword evidence="3" id="KW-1185">Reference proteome</keyword>
<reference evidence="2" key="1">
    <citation type="submission" date="2020-03" db="EMBL/GenBank/DDBJ databases">
        <authorList>
            <person name="Weist P."/>
        </authorList>
    </citation>
    <scope>NUCLEOTIDE SEQUENCE</scope>
</reference>